<dbReference type="AlphaFoldDB" id="A0A1B7YP54"/>
<reference evidence="2" key="1">
    <citation type="journal article" date="2017" name="BMC Genomics">
        <title>Gapless genome assembly of Colletotrichum higginsianum reveals chromosome structure and association of transposable elements with secondary metabolite gene clusters.</title>
        <authorList>
            <person name="Dallery J.-F."/>
            <person name="Lapalu N."/>
            <person name="Zampounis A."/>
            <person name="Pigne S."/>
            <person name="Luyten I."/>
            <person name="Amselem J."/>
            <person name="Wittenberg A.H.J."/>
            <person name="Zhou S."/>
            <person name="de Queiroz M.V."/>
            <person name="Robin G.P."/>
            <person name="Auger A."/>
            <person name="Hainaut M."/>
            <person name="Henrissat B."/>
            <person name="Kim K.-T."/>
            <person name="Lee Y.-H."/>
            <person name="Lespinet O."/>
            <person name="Schwartz D.C."/>
            <person name="Thon M.R."/>
            <person name="O'Connell R.J."/>
        </authorList>
    </citation>
    <scope>NUCLEOTIDE SEQUENCE [LARGE SCALE GENOMIC DNA]</scope>
    <source>
        <strain evidence="2">IMI 349063</strain>
    </source>
</reference>
<gene>
    <name evidence="1" type="ORF">CH63R_02562</name>
</gene>
<comment type="caution">
    <text evidence="1">The sequence shown here is derived from an EMBL/GenBank/DDBJ whole genome shotgun (WGS) entry which is preliminary data.</text>
</comment>
<sequence>MAQSNAANEAGSILWVTTKGLVPETKARATVLAMNALDLMTSNTRWGDRVGQASALSCAYQSSLRGNASSGVMEARWREANVVSKRRQ</sequence>
<dbReference type="Proteomes" id="UP000092177">
    <property type="component" value="Chromosome 2"/>
</dbReference>
<dbReference type="EMBL" id="LTAN01000002">
    <property type="protein sequence ID" value="OBR13836.1"/>
    <property type="molecule type" value="Genomic_DNA"/>
</dbReference>
<dbReference type="VEuPathDB" id="FungiDB:CH63R_02562"/>
<accession>A0A1B7YP54</accession>
<dbReference type="KEGG" id="chig:CH63R_02562"/>
<dbReference type="RefSeq" id="XP_018162353.1">
    <property type="nucleotide sequence ID" value="XM_018297537.1"/>
</dbReference>
<evidence type="ECO:0000313" key="2">
    <source>
        <dbReference type="Proteomes" id="UP000092177"/>
    </source>
</evidence>
<organism evidence="1 2">
    <name type="scientific">Colletotrichum higginsianum (strain IMI 349063)</name>
    <name type="common">Crucifer anthracnose fungus</name>
    <dbReference type="NCBI Taxonomy" id="759273"/>
    <lineage>
        <taxon>Eukaryota</taxon>
        <taxon>Fungi</taxon>
        <taxon>Dikarya</taxon>
        <taxon>Ascomycota</taxon>
        <taxon>Pezizomycotina</taxon>
        <taxon>Sordariomycetes</taxon>
        <taxon>Hypocreomycetidae</taxon>
        <taxon>Glomerellales</taxon>
        <taxon>Glomerellaceae</taxon>
        <taxon>Colletotrichum</taxon>
        <taxon>Colletotrichum destructivum species complex</taxon>
    </lineage>
</organism>
<protein>
    <submittedName>
        <fullName evidence="1">Uncharacterized protein</fullName>
    </submittedName>
</protein>
<evidence type="ECO:0000313" key="1">
    <source>
        <dbReference type="EMBL" id="OBR13836.1"/>
    </source>
</evidence>
<proteinExistence type="predicted"/>
<dbReference type="GeneID" id="28861644"/>
<name>A0A1B7YP54_COLHI</name>
<keyword evidence="2" id="KW-1185">Reference proteome</keyword>